<dbReference type="Proteomes" id="UP000694941">
    <property type="component" value="Unplaced"/>
</dbReference>
<dbReference type="SUPFAM" id="SSF48452">
    <property type="entry name" value="TPR-like"/>
    <property type="match status" value="7"/>
</dbReference>
<comment type="similarity">
    <text evidence="1">Belongs to the TTC21 family.</text>
</comment>
<proteinExistence type="inferred from homology"/>
<dbReference type="PROSITE" id="PS50293">
    <property type="entry name" value="TPR_REGION"/>
    <property type="match status" value="1"/>
</dbReference>
<evidence type="ECO:0000259" key="7">
    <source>
        <dbReference type="Pfam" id="PF25063"/>
    </source>
</evidence>
<feature type="domain" description="Tetratricopeptide repeat protein 21A/21B second ARM" evidence="5">
    <location>
        <begin position="269"/>
        <end position="540"/>
    </location>
</feature>
<evidence type="ECO:0000259" key="8">
    <source>
        <dbReference type="Pfam" id="PF25064"/>
    </source>
</evidence>
<dbReference type="InterPro" id="IPR056834">
    <property type="entry name" value="ARM_TT21_C"/>
</dbReference>
<dbReference type="Pfam" id="PF25060">
    <property type="entry name" value="ARM_TT21_2nd"/>
    <property type="match status" value="1"/>
</dbReference>
<dbReference type="InterPro" id="IPR056832">
    <property type="entry name" value="ARM_TT21_2nd"/>
</dbReference>
<dbReference type="InterPro" id="IPR056836">
    <property type="entry name" value="ARM_TT21_4th"/>
</dbReference>
<evidence type="ECO:0000313" key="10">
    <source>
        <dbReference type="Proteomes" id="UP000694941"/>
    </source>
</evidence>
<reference evidence="11" key="1">
    <citation type="submission" date="2025-08" db="UniProtKB">
        <authorList>
            <consortium name="RefSeq"/>
        </authorList>
    </citation>
    <scope>IDENTIFICATION</scope>
    <source>
        <tissue evidence="11">Muscle</tissue>
    </source>
</reference>
<dbReference type="PANTHER" id="PTHR14699:SF0">
    <property type="entry name" value="TETRATRICOPEPTIDE REPEAT PROTEIN 21 HOMOLOG"/>
    <property type="match status" value="1"/>
</dbReference>
<evidence type="ECO:0000313" key="11">
    <source>
        <dbReference type="RefSeq" id="XP_022241283.1"/>
    </source>
</evidence>
<dbReference type="PANTHER" id="PTHR14699">
    <property type="entry name" value="STI2 PROTEIN-RELATED"/>
    <property type="match status" value="1"/>
</dbReference>
<dbReference type="Pfam" id="PF25064">
    <property type="entry name" value="ARM_TT21_5th"/>
    <property type="match status" value="1"/>
</dbReference>
<dbReference type="GeneID" id="106459134"/>
<dbReference type="SMART" id="SM00028">
    <property type="entry name" value="TPR"/>
    <property type="match status" value="15"/>
</dbReference>
<feature type="repeat" description="TPR" evidence="4">
    <location>
        <begin position="754"/>
        <end position="787"/>
    </location>
</feature>
<feature type="repeat" description="TPR" evidence="4">
    <location>
        <begin position="720"/>
        <end position="753"/>
    </location>
</feature>
<dbReference type="Pfam" id="PF07719">
    <property type="entry name" value="TPR_2"/>
    <property type="match status" value="1"/>
</dbReference>
<dbReference type="Gene3D" id="1.25.40.10">
    <property type="entry name" value="Tetratricopeptide repeat domain"/>
    <property type="match status" value="5"/>
</dbReference>
<evidence type="ECO:0000259" key="6">
    <source>
        <dbReference type="Pfam" id="PF25062"/>
    </source>
</evidence>
<evidence type="ECO:0000256" key="2">
    <source>
        <dbReference type="ARBA" id="ARBA00022737"/>
    </source>
</evidence>
<gene>
    <name evidence="11" type="primary">LOC106459134</name>
</gene>
<evidence type="ECO:0000256" key="3">
    <source>
        <dbReference type="ARBA" id="ARBA00022803"/>
    </source>
</evidence>
<sequence length="1313" mass="149096">MADSEALLKAKIHYYCREKFFHAMQNAAVEGLKKFTGDPVYRFYFGISLVLEGRVQEGIRELDSVQDSRDVMVGSLLALVYAHRKCKVVDREAVSQLDIKLKEKRKQAGEMGLYYGGVFLFFTARYDKAKEYIDRMLKISPSSKEGLVLKGWLEVMASKGSPGKHILQLFEAAGNMDIDAVFGKAKFYEKNGSYILALELLGQAVARMQGFTPALIEKMKMQLALGDWDQTLDSAHRALSQERQCLEAQRFLILHAICREGNYSQAASQLTDLIAAMDKNEPKNSILFYETAQLFARTCGRNKLVLQHSYSLAERAANNDPSNADCATELGYQCLLQGKVKDALKFYRNATNLDEGSVSALLGVIFCQLIEGQLEVAGQQIELLKEIQKSTGMTSELSFLSGMLAQKQGKRTDEVLGYLNESVDLHFSALESLPLGLTYFLYLNPDFLLLIVKLYMHYVPDQPVTVGQPQPPALKRGLTILQPVTKACSGLLEASYLTAKLKYLAGDSSAAQGILQKCLEHDAAFSDGRLLLAQIFLHQGNHQSANQALEVALSYSFEVRERPLFHLIKAKIQKKQGHFEEAAKTLLAAMTIAGLRPSSASSRKPKHHISTSDKVSLFLELADTYRQLDQQHEAAKIMQDAINEFQGTPEAIRITVANADLSLARGDVEQALGILRNVEPEQPYYLQAREKMANIYLHHRNDRRLYASCYREVVDKVPTPQSYLLLGDAYMNIQEPDRAIEVYEQALKKNPRDSMLARKIGQAYVKTHHYDKAVTYYKAAIKTGGQSVLRYDLARLLFRMRRYRDAEDVIQGALEGERHGNDLMWLQWEGKFLLLLSQVYLYTDKKDRAIETLQRAREVQARVMRRITVEQPDVAEEQKKIAVSICKQLAEQALYKRDFSQAGQYYKEALNYDENNSELLLALAKLEMSINNLDAARQYCTLVLKNDKENDAATLMMADLMFRKTDLESAMFHFQQLLDRKPDYFPALARLIEATRRLGKLDDLPAYLEKAEQYSNRSSMEAGYHYCKGLYEWYTGNTSGAVKSFNKARNDQEWGLMATYHMIEICVNPDNETLGGETFESVDSGISERLDSQEAASKTAEKLLNEIRPKVGSDLDFRIMKNFVLLSKKQKSDAELALNDFMDIAADERHRDQVGAILGMATAYMILKQTPKARNQLKRAVKNSWNFGDAEYLERCWLLLSDIYIQSGKYNMAVDLLRQVLQHNKSCTKAYEYMGFIMEKEQSYKDASQHYEVAWKQSNKANPVIGYKLAFNYMKAKRYVDAIEISHAVLAKFPNYPKIRKDILEKSRSNLRA</sequence>
<feature type="domain" description="Tetratricopeptide repeat protein 21A/21B C-terminal ARM" evidence="7">
    <location>
        <begin position="1099"/>
        <end position="1308"/>
    </location>
</feature>
<evidence type="ECO:0000256" key="4">
    <source>
        <dbReference type="PROSITE-ProRule" id="PRU00339"/>
    </source>
</evidence>
<feature type="domain" description="Tetratricopeptide repeat protein 21A/21B N-terminal ARM repeat" evidence="6">
    <location>
        <begin position="12"/>
        <end position="231"/>
    </location>
</feature>
<dbReference type="Pfam" id="PF25068">
    <property type="entry name" value="ARM_TT21_4th"/>
    <property type="match status" value="1"/>
</dbReference>
<keyword evidence="3 4" id="KW-0802">TPR repeat</keyword>
<evidence type="ECO:0000259" key="5">
    <source>
        <dbReference type="Pfam" id="PF25060"/>
    </source>
</evidence>
<accession>A0ABM1SCC8</accession>
<dbReference type="Pfam" id="PF25062">
    <property type="entry name" value="ARM_TT21_N"/>
    <property type="match status" value="1"/>
</dbReference>
<dbReference type="InterPro" id="IPR013105">
    <property type="entry name" value="TPR_2"/>
</dbReference>
<dbReference type="InterPro" id="IPR019734">
    <property type="entry name" value="TPR_rpt"/>
</dbReference>
<dbReference type="Pfam" id="PF25063">
    <property type="entry name" value="ARM_TT21_C"/>
    <property type="match status" value="1"/>
</dbReference>
<dbReference type="InterPro" id="IPR056835">
    <property type="entry name" value="ARM_TT21_5th"/>
</dbReference>
<organism evidence="10 11">
    <name type="scientific">Limulus polyphemus</name>
    <name type="common">Atlantic horseshoe crab</name>
    <dbReference type="NCBI Taxonomy" id="6850"/>
    <lineage>
        <taxon>Eukaryota</taxon>
        <taxon>Metazoa</taxon>
        <taxon>Ecdysozoa</taxon>
        <taxon>Arthropoda</taxon>
        <taxon>Chelicerata</taxon>
        <taxon>Merostomata</taxon>
        <taxon>Xiphosura</taxon>
        <taxon>Limulidae</taxon>
        <taxon>Limulus</taxon>
    </lineage>
</organism>
<dbReference type="InterPro" id="IPR056833">
    <property type="entry name" value="ARM_TT21_N"/>
</dbReference>
<protein>
    <submittedName>
        <fullName evidence="11">Tetratricopeptide repeat protein 21B-like</fullName>
    </submittedName>
</protein>
<dbReference type="Pfam" id="PF25058">
    <property type="entry name" value="ARM_TT21"/>
    <property type="match status" value="1"/>
</dbReference>
<dbReference type="InterPro" id="IPR011990">
    <property type="entry name" value="TPR-like_helical_dom_sf"/>
</dbReference>
<dbReference type="RefSeq" id="XP_022241283.1">
    <property type="nucleotide sequence ID" value="XM_022385575.1"/>
</dbReference>
<keyword evidence="10" id="KW-1185">Reference proteome</keyword>
<feature type="domain" description="Tetratricopeptide repeat protein 21A/21B fifth ARM repeats" evidence="8">
    <location>
        <begin position="952"/>
        <end position="1067"/>
    </location>
</feature>
<feature type="domain" description="Tetratricopeptide repeat protein 21A/21B fourth ARM" evidence="9">
    <location>
        <begin position="756"/>
        <end position="910"/>
    </location>
</feature>
<evidence type="ECO:0000259" key="9">
    <source>
        <dbReference type="Pfam" id="PF25068"/>
    </source>
</evidence>
<evidence type="ECO:0000256" key="1">
    <source>
        <dbReference type="ARBA" id="ARBA00010935"/>
    </source>
</evidence>
<dbReference type="InterPro" id="IPR040364">
    <property type="entry name" value="TTC21A/TTC21B"/>
</dbReference>
<dbReference type="PROSITE" id="PS50005">
    <property type="entry name" value="TPR"/>
    <property type="match status" value="2"/>
</dbReference>
<keyword evidence="2" id="KW-0677">Repeat</keyword>
<name>A0ABM1SCC8_LIMPO</name>